<protein>
    <submittedName>
        <fullName evidence="4">Transglycosylase SLT domain-containing protein</fullName>
    </submittedName>
</protein>
<organism evidence="4 5">
    <name type="scientific">Azohydromonas lata</name>
    <dbReference type="NCBI Taxonomy" id="45677"/>
    <lineage>
        <taxon>Bacteria</taxon>
        <taxon>Pseudomonadati</taxon>
        <taxon>Pseudomonadota</taxon>
        <taxon>Betaproteobacteria</taxon>
        <taxon>Burkholderiales</taxon>
        <taxon>Sphaerotilaceae</taxon>
        <taxon>Azohydromonas</taxon>
    </lineage>
</organism>
<evidence type="ECO:0000256" key="2">
    <source>
        <dbReference type="SAM" id="SignalP"/>
    </source>
</evidence>
<dbReference type="SUPFAM" id="SSF53955">
    <property type="entry name" value="Lysozyme-like"/>
    <property type="match status" value="1"/>
</dbReference>
<keyword evidence="2" id="KW-0732">Signal</keyword>
<feature type="chain" id="PRO_5047416174" evidence="2">
    <location>
        <begin position="35"/>
        <end position="223"/>
    </location>
</feature>
<gene>
    <name evidence="4" type="ORF">SM757_13750</name>
</gene>
<evidence type="ECO:0000256" key="1">
    <source>
        <dbReference type="ARBA" id="ARBA00007734"/>
    </source>
</evidence>
<dbReference type="RefSeq" id="WP_322465905.1">
    <property type="nucleotide sequence ID" value="NZ_JAXOJX010000020.1"/>
</dbReference>
<dbReference type="EMBL" id="JAXOJX010000020">
    <property type="protein sequence ID" value="MDZ5457639.1"/>
    <property type="molecule type" value="Genomic_DNA"/>
</dbReference>
<comment type="caution">
    <text evidence="4">The sequence shown here is derived from an EMBL/GenBank/DDBJ whole genome shotgun (WGS) entry which is preliminary data.</text>
</comment>
<keyword evidence="5" id="KW-1185">Reference proteome</keyword>
<dbReference type="PANTHER" id="PTHR37423">
    <property type="entry name" value="SOLUBLE LYTIC MUREIN TRANSGLYCOSYLASE-RELATED"/>
    <property type="match status" value="1"/>
</dbReference>
<accession>A0ABU5IEV1</accession>
<name>A0ABU5IEV1_9BURK</name>
<dbReference type="InterPro" id="IPR008258">
    <property type="entry name" value="Transglycosylase_SLT_dom_1"/>
</dbReference>
<dbReference type="Pfam" id="PF01464">
    <property type="entry name" value="SLT"/>
    <property type="match status" value="1"/>
</dbReference>
<comment type="similarity">
    <text evidence="1">Belongs to the transglycosylase Slt family.</text>
</comment>
<sequence length="223" mass="24010">MTPVTTPRRRRPALAAAMAFLALSFSAASPGVQAQSLLQAWQNAALPADAPIGAPQGTPLQPALQLSPQAAAEAEKGALARFISAEYKTSTTLAARIVNAAYDAASRYSISPSLVLAIISRESTFNPRATSGYGAQGLMQVVPRFHMDKVQEARAVTAEASLFHPETNIAVGTRILAEYMEAESSLPRALVKYSGKAYRYIEKVMRERDAFERVRLEADDEAV</sequence>
<dbReference type="Gene3D" id="1.10.530.10">
    <property type="match status" value="1"/>
</dbReference>
<dbReference type="PANTHER" id="PTHR37423:SF2">
    <property type="entry name" value="MEMBRANE-BOUND LYTIC MUREIN TRANSGLYCOSYLASE C"/>
    <property type="match status" value="1"/>
</dbReference>
<dbReference type="InterPro" id="IPR023346">
    <property type="entry name" value="Lysozyme-like_dom_sf"/>
</dbReference>
<proteinExistence type="inferred from homology"/>
<evidence type="ECO:0000259" key="3">
    <source>
        <dbReference type="Pfam" id="PF01464"/>
    </source>
</evidence>
<dbReference type="Proteomes" id="UP001293718">
    <property type="component" value="Unassembled WGS sequence"/>
</dbReference>
<evidence type="ECO:0000313" key="4">
    <source>
        <dbReference type="EMBL" id="MDZ5457639.1"/>
    </source>
</evidence>
<reference evidence="4 5" key="1">
    <citation type="submission" date="2023-11" db="EMBL/GenBank/DDBJ databases">
        <title>Draft genome of Azohydromonas lata strain H1 (DSM1123), a polyhydroxyalkanoate producer.</title>
        <authorList>
            <person name="Traversa D."/>
            <person name="D'Addabbo P."/>
            <person name="Pazzani C."/>
            <person name="Manzari C."/>
            <person name="Chiara M."/>
            <person name="Scrascia M."/>
        </authorList>
    </citation>
    <scope>NUCLEOTIDE SEQUENCE [LARGE SCALE GENOMIC DNA]</scope>
    <source>
        <strain evidence="4 5">H1</strain>
    </source>
</reference>
<feature type="signal peptide" evidence="2">
    <location>
        <begin position="1"/>
        <end position="34"/>
    </location>
</feature>
<evidence type="ECO:0000313" key="5">
    <source>
        <dbReference type="Proteomes" id="UP001293718"/>
    </source>
</evidence>
<feature type="domain" description="Transglycosylase SLT" evidence="3">
    <location>
        <begin position="103"/>
        <end position="194"/>
    </location>
</feature>